<organism evidence="1">
    <name type="scientific">bioreactor metagenome</name>
    <dbReference type="NCBI Taxonomy" id="1076179"/>
    <lineage>
        <taxon>unclassified sequences</taxon>
        <taxon>metagenomes</taxon>
        <taxon>ecological metagenomes</taxon>
    </lineage>
</organism>
<proteinExistence type="predicted"/>
<dbReference type="Pfam" id="PF09338">
    <property type="entry name" value="Gly_reductase"/>
    <property type="match status" value="1"/>
</dbReference>
<gene>
    <name evidence="1" type="primary">grdI_4</name>
    <name evidence="1" type="ORF">SDC9_149489</name>
</gene>
<reference evidence="1" key="1">
    <citation type="submission" date="2019-08" db="EMBL/GenBank/DDBJ databases">
        <authorList>
            <person name="Kucharzyk K."/>
            <person name="Murdoch R.W."/>
            <person name="Higgins S."/>
            <person name="Loffler F."/>
        </authorList>
    </citation>
    <scope>NUCLEOTIDE SEQUENCE</scope>
</reference>
<dbReference type="AlphaFoldDB" id="A0A645EJR5"/>
<dbReference type="InterPro" id="IPR015417">
    <property type="entry name" value="Gly_reductase_pB_sua/b"/>
</dbReference>
<keyword evidence="1" id="KW-0560">Oxidoreductase</keyword>
<dbReference type="EMBL" id="VSSQ01048226">
    <property type="protein sequence ID" value="MPN02275.1"/>
    <property type="molecule type" value="Genomic_DNA"/>
</dbReference>
<dbReference type="GO" id="GO:0033795">
    <property type="term" value="F:betaine reductase activity"/>
    <property type="evidence" value="ECO:0007669"/>
    <property type="project" value="UniProtKB-EC"/>
</dbReference>
<sequence length="261" mass="28203">MEPEEIDVYDLPALNERDEKTAALPGVVYVLQPQTQMEALGYNTLVYGWDGNRMLPTFMHPNEFLDGCLVSGSFMPSSSKISTYEFSTNPMIKRLYAQHGKTINFLGVILSTLNPKMEEKARCVQIAGQIAAAVGAKGAVVAEEGYGNPDVDYTAMLVELERLGIKTIGLSDEATGRDGASQPLVSMNPATDALVTTGNVSQFYEMPAMEVIGELEALARDGNSGGWEGCINPDGSCVMENNGMFCANHISGYSRRSCADF</sequence>
<evidence type="ECO:0000313" key="1">
    <source>
        <dbReference type="EMBL" id="MPN02275.1"/>
    </source>
</evidence>
<name>A0A645EJR5_9ZZZZ</name>
<dbReference type="EC" id="1.21.4.4" evidence="1"/>
<protein>
    <submittedName>
        <fullName evidence="1">Betaine reductase complex component B subunit alpha</fullName>
        <ecNumber evidence="1">1.21.4.4</ecNumber>
    </submittedName>
</protein>
<accession>A0A645EJR5</accession>
<comment type="caution">
    <text evidence="1">The sequence shown here is derived from an EMBL/GenBank/DDBJ whole genome shotgun (WGS) entry which is preliminary data.</text>
</comment>